<feature type="transmembrane region" description="Helical" evidence="1">
    <location>
        <begin position="89"/>
        <end position="114"/>
    </location>
</feature>
<dbReference type="WBParaSite" id="TCONS_00017282.p1">
    <property type="protein sequence ID" value="TCONS_00017282.p1"/>
    <property type="gene ID" value="XLOC_011584"/>
</dbReference>
<keyword evidence="1" id="KW-0812">Transmembrane</keyword>
<protein>
    <submittedName>
        <fullName evidence="3">Ion_trans domain-containing protein</fullName>
    </submittedName>
    <submittedName>
        <fullName evidence="4">Nematode cuticle collagen N-terminal domain-containing protein</fullName>
    </submittedName>
</protein>
<accession>A0A0K0E1Y8</accession>
<dbReference type="Proteomes" id="UP000035681">
    <property type="component" value="Unplaced"/>
</dbReference>
<name>A0A0K0E1Y8_STRER</name>
<keyword evidence="2" id="KW-1185">Reference proteome</keyword>
<sequence length="176" mass="20919">MRFIVRFLIILLFFVFSLIIISLYKKYDNIRNYKIEKDPIIQILKSIDIQKIIPEENIKNKYGLRSTLKLNRYERLLINKNASISNEMAVIILVFILTVIIIFMGIICIVIASLTSEKEKINSLQNYYKSLNLYDKEACFEKTKLLLENFKNDFEEEFLPEYAYHSHKLYTGINKD</sequence>
<keyword evidence="1" id="KW-0472">Membrane</keyword>
<keyword evidence="1" id="KW-1133">Transmembrane helix</keyword>
<dbReference type="WBParaSite" id="SSTP_0000350700.1">
    <property type="protein sequence ID" value="SSTP_0000350700.1"/>
    <property type="gene ID" value="SSTP_0000350700"/>
</dbReference>
<dbReference type="AlphaFoldDB" id="A0A0K0E1Y8"/>
<evidence type="ECO:0000256" key="1">
    <source>
        <dbReference type="SAM" id="Phobius"/>
    </source>
</evidence>
<feature type="transmembrane region" description="Helical" evidence="1">
    <location>
        <begin position="7"/>
        <end position="24"/>
    </location>
</feature>
<proteinExistence type="predicted"/>
<evidence type="ECO:0000313" key="4">
    <source>
        <dbReference type="WBParaSite" id="TCONS_00017282.p1"/>
    </source>
</evidence>
<evidence type="ECO:0000313" key="2">
    <source>
        <dbReference type="Proteomes" id="UP000035681"/>
    </source>
</evidence>
<evidence type="ECO:0000313" key="3">
    <source>
        <dbReference type="WBParaSite" id="SSTP_0000350700.1"/>
    </source>
</evidence>
<organism evidence="3">
    <name type="scientific">Strongyloides stercoralis</name>
    <name type="common">Threadworm</name>
    <dbReference type="NCBI Taxonomy" id="6248"/>
    <lineage>
        <taxon>Eukaryota</taxon>
        <taxon>Metazoa</taxon>
        <taxon>Ecdysozoa</taxon>
        <taxon>Nematoda</taxon>
        <taxon>Chromadorea</taxon>
        <taxon>Rhabditida</taxon>
        <taxon>Tylenchina</taxon>
        <taxon>Panagrolaimomorpha</taxon>
        <taxon>Strongyloidoidea</taxon>
        <taxon>Strongyloididae</taxon>
        <taxon>Strongyloides</taxon>
    </lineage>
</organism>
<reference evidence="3" key="1">
    <citation type="submission" date="2015-08" db="UniProtKB">
        <authorList>
            <consortium name="WormBaseParasite"/>
        </authorList>
    </citation>
    <scope>IDENTIFICATION</scope>
</reference>